<dbReference type="EMBL" id="WSZM01000017">
    <property type="protein sequence ID" value="KAF4046357.1"/>
    <property type="molecule type" value="Genomic_DNA"/>
</dbReference>
<comment type="caution">
    <text evidence="1">The sequence shown here is derived from an EMBL/GenBank/DDBJ whole genome shotgun (WGS) entry which is preliminary data.</text>
</comment>
<dbReference type="EMBL" id="JAACNO010000735">
    <property type="protein sequence ID" value="KAF4145380.1"/>
    <property type="molecule type" value="Genomic_DNA"/>
</dbReference>
<accession>A0A833WNC2</accession>
<keyword evidence="3" id="KW-1185">Reference proteome</keyword>
<dbReference type="Proteomes" id="UP000704712">
    <property type="component" value="Unassembled WGS sequence"/>
</dbReference>
<proteinExistence type="predicted"/>
<dbReference type="AlphaFoldDB" id="A0A833WNC2"/>
<name>A0A833WNC2_PHYIN</name>
<evidence type="ECO:0000313" key="2">
    <source>
        <dbReference type="EMBL" id="KAF4145380.1"/>
    </source>
</evidence>
<evidence type="ECO:0000313" key="1">
    <source>
        <dbReference type="EMBL" id="KAF4046357.1"/>
    </source>
</evidence>
<evidence type="ECO:0000313" key="3">
    <source>
        <dbReference type="Proteomes" id="UP000602510"/>
    </source>
</evidence>
<gene>
    <name evidence="1" type="ORF">GN244_ATG01192</name>
    <name evidence="2" type="ORF">GN958_ATG05410</name>
</gene>
<reference evidence="1" key="1">
    <citation type="submission" date="2020-04" db="EMBL/GenBank/DDBJ databases">
        <title>Hybrid Assembly of Korean Phytophthora infestans isolates.</title>
        <authorList>
            <person name="Prokchorchik M."/>
            <person name="Lee Y."/>
            <person name="Seo J."/>
            <person name="Cho J.-H."/>
            <person name="Park Y.-E."/>
            <person name="Jang D.-C."/>
            <person name="Im J.-S."/>
            <person name="Choi J.-G."/>
            <person name="Park H.-J."/>
            <person name="Lee G.-B."/>
            <person name="Lee Y.-G."/>
            <person name="Hong S.-Y."/>
            <person name="Cho K."/>
            <person name="Sohn K.H."/>
        </authorList>
    </citation>
    <scope>NUCLEOTIDE SEQUENCE</scope>
    <source>
        <strain evidence="1">KR_1_A1</strain>
        <strain evidence="2">KR_2_A2</strain>
    </source>
</reference>
<organism evidence="1 3">
    <name type="scientific">Phytophthora infestans</name>
    <name type="common">Potato late blight agent</name>
    <name type="synonym">Botrytis infestans</name>
    <dbReference type="NCBI Taxonomy" id="4787"/>
    <lineage>
        <taxon>Eukaryota</taxon>
        <taxon>Sar</taxon>
        <taxon>Stramenopiles</taxon>
        <taxon>Oomycota</taxon>
        <taxon>Peronosporomycetes</taxon>
        <taxon>Peronosporales</taxon>
        <taxon>Peronosporaceae</taxon>
        <taxon>Phytophthora</taxon>
    </lineage>
</organism>
<sequence>MALESLMRTKGSRDAAANQHFKIQPLGGDAFYRVYFQYKSGDLVPKVYWRGKYRRILNAWRDLYCHESSLAQ</sequence>
<protein>
    <submittedName>
        <fullName evidence="1">Uncharacterized protein</fullName>
    </submittedName>
</protein>
<dbReference type="Proteomes" id="UP000602510">
    <property type="component" value="Unassembled WGS sequence"/>
</dbReference>